<dbReference type="GO" id="GO:0003677">
    <property type="term" value="F:DNA binding"/>
    <property type="evidence" value="ECO:0007669"/>
    <property type="project" value="UniProtKB-KW"/>
</dbReference>
<keyword evidence="2" id="KW-0238">DNA-binding</keyword>
<organism evidence="5 6">
    <name type="scientific">Microvirga brassicacearum</name>
    <dbReference type="NCBI Taxonomy" id="2580413"/>
    <lineage>
        <taxon>Bacteria</taxon>
        <taxon>Pseudomonadati</taxon>
        <taxon>Pseudomonadota</taxon>
        <taxon>Alphaproteobacteria</taxon>
        <taxon>Hyphomicrobiales</taxon>
        <taxon>Methylobacteriaceae</taxon>
        <taxon>Microvirga</taxon>
    </lineage>
</organism>
<dbReference type="OrthoDB" id="3170288at2"/>
<evidence type="ECO:0000256" key="3">
    <source>
        <dbReference type="ARBA" id="ARBA00023163"/>
    </source>
</evidence>
<evidence type="ECO:0000259" key="4">
    <source>
        <dbReference type="PROSITE" id="PS50043"/>
    </source>
</evidence>
<keyword evidence="3" id="KW-0804">Transcription</keyword>
<dbReference type="RefSeq" id="WP_150943900.1">
    <property type="nucleotide sequence ID" value="NZ_VCMV01000013.1"/>
</dbReference>
<dbReference type="PRINTS" id="PR00038">
    <property type="entry name" value="HTHLUXR"/>
</dbReference>
<reference evidence="5 6" key="1">
    <citation type="journal article" date="2019" name="Microorganisms">
        <title>Genome Insights into the Novel Species Microvirga brassicacearum, a Rapeseed Endophyte with Biotechnological Potential.</title>
        <authorList>
            <person name="Jimenez-Gomez A."/>
            <person name="Saati-Santamaria Z."/>
            <person name="Igual J.M."/>
            <person name="Rivas R."/>
            <person name="Mateos P.F."/>
            <person name="Garcia-Fraile P."/>
        </authorList>
    </citation>
    <scope>NUCLEOTIDE SEQUENCE [LARGE SCALE GENOMIC DNA]</scope>
    <source>
        <strain evidence="5 6">CDVBN77</strain>
    </source>
</reference>
<dbReference type="InterPro" id="IPR000792">
    <property type="entry name" value="Tscrpt_reg_LuxR_C"/>
</dbReference>
<keyword evidence="6" id="KW-1185">Reference proteome</keyword>
<dbReference type="EMBL" id="VCMV01000013">
    <property type="protein sequence ID" value="KAB0267642.1"/>
    <property type="molecule type" value="Genomic_DNA"/>
</dbReference>
<name>A0A5N3PD28_9HYPH</name>
<dbReference type="SMART" id="SM00421">
    <property type="entry name" value="HTH_LUXR"/>
    <property type="match status" value="1"/>
</dbReference>
<evidence type="ECO:0000313" key="6">
    <source>
        <dbReference type="Proteomes" id="UP000325684"/>
    </source>
</evidence>
<dbReference type="GO" id="GO:0006355">
    <property type="term" value="P:regulation of DNA-templated transcription"/>
    <property type="evidence" value="ECO:0007669"/>
    <property type="project" value="InterPro"/>
</dbReference>
<evidence type="ECO:0000256" key="1">
    <source>
        <dbReference type="ARBA" id="ARBA00023015"/>
    </source>
</evidence>
<dbReference type="SUPFAM" id="SSF46894">
    <property type="entry name" value="C-terminal effector domain of the bipartite response regulators"/>
    <property type="match status" value="1"/>
</dbReference>
<evidence type="ECO:0000256" key="2">
    <source>
        <dbReference type="ARBA" id="ARBA00023125"/>
    </source>
</evidence>
<dbReference type="Pfam" id="PF03472">
    <property type="entry name" value="Autoind_bind"/>
    <property type="match status" value="1"/>
</dbReference>
<dbReference type="CDD" id="cd06170">
    <property type="entry name" value="LuxR_C_like"/>
    <property type="match status" value="1"/>
</dbReference>
<dbReference type="PANTHER" id="PTHR44688:SF16">
    <property type="entry name" value="DNA-BINDING TRANSCRIPTIONAL ACTIVATOR DEVR_DOSR"/>
    <property type="match status" value="1"/>
</dbReference>
<dbReference type="InterPro" id="IPR016032">
    <property type="entry name" value="Sig_transdc_resp-reg_C-effctor"/>
</dbReference>
<dbReference type="Proteomes" id="UP000325684">
    <property type="component" value="Unassembled WGS sequence"/>
</dbReference>
<dbReference type="InterPro" id="IPR005143">
    <property type="entry name" value="TF_LuxR_autoind-bd_dom"/>
</dbReference>
<dbReference type="PROSITE" id="PS50043">
    <property type="entry name" value="HTH_LUXR_2"/>
    <property type="match status" value="1"/>
</dbReference>
<feature type="domain" description="HTH luxR-type" evidence="4">
    <location>
        <begin position="176"/>
        <end position="241"/>
    </location>
</feature>
<dbReference type="InterPro" id="IPR036388">
    <property type="entry name" value="WH-like_DNA-bd_sf"/>
</dbReference>
<comment type="caution">
    <text evidence="5">The sequence shown here is derived from an EMBL/GenBank/DDBJ whole genome shotgun (WGS) entry which is preliminary data.</text>
</comment>
<sequence length="245" mass="27237">MSGGMFSYADEAFAFVENLDRLATPAAILDAMETSLSRFGFDSFIVAGLPGPGERVERVVLLKKWPAGWFEIYINRDYIRHDPIIRRCRNAVQPFEWADAPFDPKAEPRSLEVMNRATDFGMKRGFCLPIHGINGYEACISMSGTDLDLTSRTKPALHLMSMYAFERIRSHLNPAPIPGLKRLTGREREMLAWAAAGKSAADTGDIVGITERTVTAHIVSACQKLEATNKTQAVARALQYRLISI</sequence>
<dbReference type="Gene3D" id="3.30.450.80">
    <property type="entry name" value="Transcription factor LuxR-like, autoinducer-binding domain"/>
    <property type="match status" value="1"/>
</dbReference>
<dbReference type="PANTHER" id="PTHR44688">
    <property type="entry name" value="DNA-BINDING TRANSCRIPTIONAL ACTIVATOR DEVR_DOSR"/>
    <property type="match status" value="1"/>
</dbReference>
<dbReference type="InterPro" id="IPR036693">
    <property type="entry name" value="TF_LuxR_autoind-bd_dom_sf"/>
</dbReference>
<protein>
    <submittedName>
        <fullName evidence="5">LuxR family transcriptional regulator</fullName>
    </submittedName>
</protein>
<keyword evidence="1" id="KW-0805">Transcription regulation</keyword>
<accession>A0A5N3PD28</accession>
<proteinExistence type="predicted"/>
<dbReference type="Gene3D" id="1.10.10.10">
    <property type="entry name" value="Winged helix-like DNA-binding domain superfamily/Winged helix DNA-binding domain"/>
    <property type="match status" value="1"/>
</dbReference>
<gene>
    <name evidence="5" type="ORF">FEZ63_10180</name>
</gene>
<dbReference type="AlphaFoldDB" id="A0A5N3PD28"/>
<evidence type="ECO:0000313" key="5">
    <source>
        <dbReference type="EMBL" id="KAB0267642.1"/>
    </source>
</evidence>
<dbReference type="Pfam" id="PF00196">
    <property type="entry name" value="GerE"/>
    <property type="match status" value="1"/>
</dbReference>
<dbReference type="SUPFAM" id="SSF75516">
    <property type="entry name" value="Pheromone-binding domain of LuxR-like quorum-sensing transcription factors"/>
    <property type="match status" value="1"/>
</dbReference>